<reference evidence="1 2" key="1">
    <citation type="submission" date="2015-07" db="EMBL/GenBank/DDBJ databases">
        <authorList>
            <person name="Noorani M."/>
        </authorList>
    </citation>
    <scope>NUCLEOTIDE SEQUENCE [LARGE SCALE GENOMIC DNA]</scope>
    <source>
        <strain evidence="1 2">CECT 7802</strain>
    </source>
</reference>
<proteinExistence type="predicted"/>
<accession>A0A0M6YGZ1</accession>
<dbReference type="AlphaFoldDB" id="A0A0M6YGZ1"/>
<protein>
    <submittedName>
        <fullName evidence="1">Uncharacterized protein</fullName>
    </submittedName>
</protein>
<dbReference type="EMBL" id="CXSU01000011">
    <property type="protein sequence ID" value="CTQ49611.1"/>
    <property type="molecule type" value="Genomic_DNA"/>
</dbReference>
<evidence type="ECO:0000313" key="1">
    <source>
        <dbReference type="EMBL" id="CTQ49611.1"/>
    </source>
</evidence>
<dbReference type="Proteomes" id="UP000049222">
    <property type="component" value="Unassembled WGS sequence"/>
</dbReference>
<keyword evidence="2" id="KW-1185">Reference proteome</keyword>
<organism evidence="1 2">
    <name type="scientific">Jannaschia donghaensis</name>
    <dbReference type="NCBI Taxonomy" id="420998"/>
    <lineage>
        <taxon>Bacteria</taxon>
        <taxon>Pseudomonadati</taxon>
        <taxon>Pseudomonadota</taxon>
        <taxon>Alphaproteobacteria</taxon>
        <taxon>Rhodobacterales</taxon>
        <taxon>Roseobacteraceae</taxon>
        <taxon>Jannaschia</taxon>
    </lineage>
</organism>
<sequence length="74" mass="7937">MLSASTLTDQRRTAAQIAFLDIEPMGYLCSFSTGLKIGTVEFSIADSCVGLDTLSAYGDAQIAKVWADELRTSN</sequence>
<name>A0A0M6YGZ1_9RHOB</name>
<gene>
    <name evidence="1" type="ORF">JDO7802_01625</name>
</gene>
<evidence type="ECO:0000313" key="2">
    <source>
        <dbReference type="Proteomes" id="UP000049222"/>
    </source>
</evidence>
<dbReference type="STRING" id="420998.JDO7802_01625"/>